<reference evidence="5 6" key="1">
    <citation type="submission" date="2024-08" db="EMBL/GenBank/DDBJ databases">
        <authorList>
            <person name="Cucini C."/>
            <person name="Frati F."/>
        </authorList>
    </citation>
    <scope>NUCLEOTIDE SEQUENCE [LARGE SCALE GENOMIC DNA]</scope>
</reference>
<dbReference type="EMBL" id="CAXLJM020000005">
    <property type="protein sequence ID" value="CAL8071329.1"/>
    <property type="molecule type" value="Genomic_DNA"/>
</dbReference>
<evidence type="ECO:0000256" key="2">
    <source>
        <dbReference type="ARBA" id="ARBA00022490"/>
    </source>
</evidence>
<gene>
    <name evidence="5" type="ORF">ODALV1_LOCUS1670</name>
</gene>
<evidence type="ECO:0000256" key="1">
    <source>
        <dbReference type="ARBA" id="ARBA00004496"/>
    </source>
</evidence>
<feature type="domain" description="DNA2/NAM7 helicase helicase" evidence="3">
    <location>
        <begin position="626"/>
        <end position="698"/>
    </location>
</feature>
<dbReference type="InterPro" id="IPR027417">
    <property type="entry name" value="P-loop_NTPase"/>
</dbReference>
<name>A0ABP1PPI4_9HEXA</name>
<protein>
    <recommendedName>
        <fullName evidence="7">RNA helicase</fullName>
    </recommendedName>
</protein>
<comment type="caution">
    <text evidence="5">The sequence shown here is derived from an EMBL/GenBank/DDBJ whole genome shotgun (WGS) entry which is preliminary data.</text>
</comment>
<sequence>MISSLFTSLKKIIIGENGGAEKQRNESDTEEEETIKPAMEIQMVNDGMTTRRAPLSQSGCINPCDGEGNKDEVQKMHSTGTITTLDPFSVKGVIDRQYLFDISKFCSNNSAFQRGCKVEFQVERPLNGTQWEVTAMKLYESDVEKTNRERRKFKRVIGIVKSVHEDFIEVEAGKDKNTPRMIQVPLSVVSKMKSGFHWMSGDWMQLHMENLWVEDEIVNEFDVPSDITRAKILDISALQTKIIVGKVTKRHHSFLIDDSIKIPQAVCKSKSLMSLGTPVRCVAIESHQQIGGNDSVRWRAIRVEKSSFLHYPSKDLAVLDYQQPPCPPYNNPTILDKDRRRVRGSQNVRAPFFRQKRLPLNKVPNEMWDILKKEDEEKLEILYPNVNYPLNHENYKQKFMVSLWFEEMENSLRRRKYDLTKTVVSKVASSCEYSFRVKGIHEFQPPVNISDSIDAFDPENPLSVKYQGTITKITADDLVHCVFGDAFNEHYTGYPMTIQFSLSRTSYQRCHFAIETAFDYLGDKFLFPQSEVTVGPPRIHVLEGDAIDYDRRVNSVLSEEPISTNVSAPSIFRKPLQLMPVTLLESSSSSGEIAGKRAKSLRPFVSDTPSKPSCSKHKIDWFNKSLNEEQRDAVRRILRGQARPLPYIIYGPPGTGKTVTLVEAVMQVNKLDTHSRVLVCGPSNAAADIIAEYLANSNQYQIGDFVRLNGFLRAQTPITGSIIASFCTDGEDLAFVAQHRLIISTCMTAGQLFSLDLSEGHFTHVFIDEAGYCTEPETMVAAVLLALKKGGQLILAGDPNQLGPVLMSNAAQDCGLNISFLERMMASKLYRRDVDRFPKDKHNPLVVTKLIRNYRSHPTLLTLPSRLFYEDELLSKASVEEAYALCQNPQLKHVLVCDGVPLIFHGVQGQCIREQNSPSWCNKAEVVEVVRYVVALVKQCGLKYDDIGIITPYRKQVEKIRLALQMSLFDNDTPKVASVEEFQGGERKVIIISTVRSVIENKVDKSLDRLSFLYQPKRFNVAITRAKALMIVVGNPHVLSKNKYWLQLLRYSIELKAYKGCNLPVEVETDPAIRKIVNEDVEPHAAEIEASMGQVDTLNSVNVSEIEESSGSD</sequence>
<evidence type="ECO:0000313" key="5">
    <source>
        <dbReference type="EMBL" id="CAL8071329.1"/>
    </source>
</evidence>
<dbReference type="PANTHER" id="PTHR45418">
    <property type="entry name" value="CANCER/TESTIS ANTIGEN 55"/>
    <property type="match status" value="1"/>
</dbReference>
<feature type="domain" description="DNA2/NAM7 helicase helicase" evidence="3">
    <location>
        <begin position="735"/>
        <end position="808"/>
    </location>
</feature>
<dbReference type="Proteomes" id="UP001642540">
    <property type="component" value="Unassembled WGS sequence"/>
</dbReference>
<feature type="domain" description="DNA2/NAM7 helicase-like C-terminal" evidence="4">
    <location>
        <begin position="844"/>
        <end position="1036"/>
    </location>
</feature>
<dbReference type="Pfam" id="PF13086">
    <property type="entry name" value="AAA_11"/>
    <property type="match status" value="2"/>
</dbReference>
<dbReference type="InterPro" id="IPR047187">
    <property type="entry name" value="SF1_C_Upf1"/>
</dbReference>
<evidence type="ECO:0008006" key="7">
    <source>
        <dbReference type="Google" id="ProtNLM"/>
    </source>
</evidence>
<keyword evidence="2" id="KW-0963">Cytoplasm</keyword>
<dbReference type="SUPFAM" id="SSF52540">
    <property type="entry name" value="P-loop containing nucleoside triphosphate hydrolases"/>
    <property type="match status" value="1"/>
</dbReference>
<dbReference type="Pfam" id="PF13087">
    <property type="entry name" value="AAA_12"/>
    <property type="match status" value="1"/>
</dbReference>
<dbReference type="InterPro" id="IPR041677">
    <property type="entry name" value="DNA2/NAM7_AAA_11"/>
</dbReference>
<keyword evidence="6" id="KW-1185">Reference proteome</keyword>
<proteinExistence type="predicted"/>
<dbReference type="CDD" id="cd18808">
    <property type="entry name" value="SF1_C_Upf1"/>
    <property type="match status" value="1"/>
</dbReference>
<evidence type="ECO:0000313" key="6">
    <source>
        <dbReference type="Proteomes" id="UP001642540"/>
    </source>
</evidence>
<dbReference type="Gene3D" id="3.40.50.300">
    <property type="entry name" value="P-loop containing nucleotide triphosphate hydrolases"/>
    <property type="match status" value="2"/>
</dbReference>
<dbReference type="PANTHER" id="PTHR45418:SF1">
    <property type="entry name" value="CANCER_TESTIS ANTIGEN 55"/>
    <property type="match status" value="1"/>
</dbReference>
<accession>A0ABP1PPI4</accession>
<organism evidence="5 6">
    <name type="scientific">Orchesella dallaii</name>
    <dbReference type="NCBI Taxonomy" id="48710"/>
    <lineage>
        <taxon>Eukaryota</taxon>
        <taxon>Metazoa</taxon>
        <taxon>Ecdysozoa</taxon>
        <taxon>Arthropoda</taxon>
        <taxon>Hexapoda</taxon>
        <taxon>Collembola</taxon>
        <taxon>Entomobryomorpha</taxon>
        <taxon>Entomobryoidea</taxon>
        <taxon>Orchesellidae</taxon>
        <taxon>Orchesellinae</taxon>
        <taxon>Orchesella</taxon>
    </lineage>
</organism>
<evidence type="ECO:0000259" key="3">
    <source>
        <dbReference type="Pfam" id="PF13086"/>
    </source>
</evidence>
<dbReference type="InterPro" id="IPR041679">
    <property type="entry name" value="DNA2/NAM7-like_C"/>
</dbReference>
<evidence type="ECO:0000259" key="4">
    <source>
        <dbReference type="Pfam" id="PF13087"/>
    </source>
</evidence>
<comment type="subcellular location">
    <subcellularLocation>
        <location evidence="1">Cytoplasm</location>
    </subcellularLocation>
</comment>